<evidence type="ECO:0000313" key="3">
    <source>
        <dbReference type="EMBL" id="GFP92556.1"/>
    </source>
</evidence>
<dbReference type="PROSITE" id="PS51767">
    <property type="entry name" value="PEPTIDASE_A1"/>
    <property type="match status" value="1"/>
</dbReference>
<feature type="non-terminal residue" evidence="3">
    <location>
        <position position="1"/>
    </location>
</feature>
<accession>A0A830C0B9</accession>
<keyword evidence="4" id="KW-1185">Reference proteome</keyword>
<dbReference type="SUPFAM" id="SSF50630">
    <property type="entry name" value="Acid proteases"/>
    <property type="match status" value="1"/>
</dbReference>
<dbReference type="GO" id="GO:0006508">
    <property type="term" value="P:proteolysis"/>
    <property type="evidence" value="ECO:0007669"/>
    <property type="project" value="InterPro"/>
</dbReference>
<dbReference type="Proteomes" id="UP000653305">
    <property type="component" value="Unassembled WGS sequence"/>
</dbReference>
<dbReference type="PANTHER" id="PTHR13683:SF750">
    <property type="entry name" value="ASPARTYL PROTEASE AED1"/>
    <property type="match status" value="1"/>
</dbReference>
<dbReference type="AlphaFoldDB" id="A0A830C0B9"/>
<dbReference type="InterPro" id="IPR021109">
    <property type="entry name" value="Peptidase_aspartic_dom_sf"/>
</dbReference>
<evidence type="ECO:0000259" key="2">
    <source>
        <dbReference type="PROSITE" id="PS51767"/>
    </source>
</evidence>
<dbReference type="Pfam" id="PF14541">
    <property type="entry name" value="TAXi_C"/>
    <property type="match status" value="1"/>
</dbReference>
<evidence type="ECO:0000313" key="4">
    <source>
        <dbReference type="Proteomes" id="UP000653305"/>
    </source>
</evidence>
<evidence type="ECO:0000256" key="1">
    <source>
        <dbReference type="ARBA" id="ARBA00007447"/>
    </source>
</evidence>
<comment type="caution">
    <text evidence="3">The sequence shown here is derived from an EMBL/GenBank/DDBJ whole genome shotgun (WGS) entry which is preliminary data.</text>
</comment>
<dbReference type="GO" id="GO:0004190">
    <property type="term" value="F:aspartic-type endopeptidase activity"/>
    <property type="evidence" value="ECO:0007669"/>
    <property type="project" value="InterPro"/>
</dbReference>
<dbReference type="OrthoDB" id="2747330at2759"/>
<dbReference type="PANTHER" id="PTHR13683">
    <property type="entry name" value="ASPARTYL PROTEASES"/>
    <property type="match status" value="1"/>
</dbReference>
<dbReference type="InterPro" id="IPR032861">
    <property type="entry name" value="TAXi_N"/>
</dbReference>
<sequence length="269" mass="29140">RNVTCIYGVEYGDNSYTVGFFSRDKLTVTPTDVFPDFLFGCGQNNKGLFGKTAGLLGLSKGPISFVSQTAKKYGEIFSYCLPSSISSTGFLAFGKNNNNKTTKDGPQDALPIFYFIEITAISVGRTHLRINESVFKTAGAIIDSGTVITRLPPAAYNATSKEFKRQMKALNYKSAPAYSILDTCFHISGHTNITNIPPMSFTFKGNAKVKLDPSGIIVVVSSKVMCFAFAGNSDPQDFAIFGNTQQMKLEVVYDVACGKLGFAHNPSCL</sequence>
<dbReference type="InterPro" id="IPR032799">
    <property type="entry name" value="TAXi_C"/>
</dbReference>
<dbReference type="EMBL" id="BMAC01000282">
    <property type="protein sequence ID" value="GFP92556.1"/>
    <property type="molecule type" value="Genomic_DNA"/>
</dbReference>
<proteinExistence type="inferred from homology"/>
<comment type="similarity">
    <text evidence="1">Belongs to the peptidase A1 family.</text>
</comment>
<name>A0A830C0B9_9LAMI</name>
<feature type="domain" description="Peptidase A1" evidence="2">
    <location>
        <begin position="1"/>
        <end position="263"/>
    </location>
</feature>
<reference evidence="3" key="1">
    <citation type="submission" date="2020-07" db="EMBL/GenBank/DDBJ databases">
        <title>Ethylene signaling mediates host invasion by parasitic plants.</title>
        <authorList>
            <person name="Yoshida S."/>
        </authorList>
    </citation>
    <scope>NUCLEOTIDE SEQUENCE</scope>
    <source>
        <strain evidence="3">Okayama</strain>
    </source>
</reference>
<gene>
    <name evidence="3" type="ORF">PHJA_001399800</name>
</gene>
<dbReference type="InterPro" id="IPR033121">
    <property type="entry name" value="PEPTIDASE_A1"/>
</dbReference>
<dbReference type="FunFam" id="2.40.70.10:FF:000013">
    <property type="entry name" value="Aspartyl protease AED1"/>
    <property type="match status" value="1"/>
</dbReference>
<organism evidence="3 4">
    <name type="scientific">Phtheirospermum japonicum</name>
    <dbReference type="NCBI Taxonomy" id="374723"/>
    <lineage>
        <taxon>Eukaryota</taxon>
        <taxon>Viridiplantae</taxon>
        <taxon>Streptophyta</taxon>
        <taxon>Embryophyta</taxon>
        <taxon>Tracheophyta</taxon>
        <taxon>Spermatophyta</taxon>
        <taxon>Magnoliopsida</taxon>
        <taxon>eudicotyledons</taxon>
        <taxon>Gunneridae</taxon>
        <taxon>Pentapetalae</taxon>
        <taxon>asterids</taxon>
        <taxon>lamiids</taxon>
        <taxon>Lamiales</taxon>
        <taxon>Orobanchaceae</taxon>
        <taxon>Orobanchaceae incertae sedis</taxon>
        <taxon>Phtheirospermum</taxon>
    </lineage>
</organism>
<dbReference type="Gene3D" id="2.40.70.10">
    <property type="entry name" value="Acid Proteases"/>
    <property type="match status" value="2"/>
</dbReference>
<protein>
    <submittedName>
        <fullName evidence="3">Aspartic proteinase nepenthesin-2</fullName>
    </submittedName>
</protein>
<dbReference type="Pfam" id="PF14543">
    <property type="entry name" value="TAXi_N"/>
    <property type="match status" value="1"/>
</dbReference>
<dbReference type="InterPro" id="IPR001461">
    <property type="entry name" value="Aspartic_peptidase_A1"/>
</dbReference>